<protein>
    <submittedName>
        <fullName evidence="1">Uncharacterized protein</fullName>
    </submittedName>
</protein>
<dbReference type="AlphaFoldDB" id="A0A1L8MM09"/>
<proteinExistence type="predicted"/>
<accession>A0A1L8MM09</accession>
<evidence type="ECO:0000313" key="2">
    <source>
        <dbReference type="Proteomes" id="UP000182015"/>
    </source>
</evidence>
<gene>
    <name evidence="1" type="ORF">A9Q68_06930</name>
</gene>
<dbReference type="EMBL" id="LZDD01000002">
    <property type="protein sequence ID" value="OJF71715.1"/>
    <property type="molecule type" value="Genomic_DNA"/>
</dbReference>
<comment type="caution">
    <text evidence="1">The sequence shown here is derived from an EMBL/GenBank/DDBJ whole genome shotgun (WGS) entry which is preliminary data.</text>
</comment>
<keyword evidence="2" id="KW-1185">Reference proteome</keyword>
<reference evidence="2" key="1">
    <citation type="submission" date="2016-06" db="EMBL/GenBank/DDBJ databases">
        <authorList>
            <person name="de Vries S.P.W."/>
            <person name="Hadjirin N.F."/>
            <person name="Lay E.M."/>
            <person name="Zadoks R.N."/>
            <person name="Peacock S.J."/>
            <person name="Parkhill J."/>
            <person name="Grant A.J."/>
            <person name="Mcdougall S."/>
            <person name="Holmes M.A."/>
        </authorList>
    </citation>
    <scope>NUCLEOTIDE SEQUENCE [LARGE SCALE GENOMIC DNA]</scope>
    <source>
        <strain evidence="2">NZ1587</strain>
    </source>
</reference>
<evidence type="ECO:0000313" key="1">
    <source>
        <dbReference type="EMBL" id="OJF71715.1"/>
    </source>
</evidence>
<dbReference type="Proteomes" id="UP000182015">
    <property type="component" value="Unassembled WGS sequence"/>
</dbReference>
<name>A0A1L8MM09_9STRE</name>
<sequence length="221" mass="26545">MKIYPHLKYRFVSNVIFGRLLFDNYQNFCKQLQNPKFNAIKKKYNRNESFKMMKLLRDYSIHYSLAISGLTRSISFTQPFDKLSIYGEKRDLEKNYGANRENDQFLKTIDHDKILLIDEFYKWRDALEEFYSEVLEVYVETITEEQQKLFYTNFKYRNGLPNLVDSKLFIPDSIHMTLPQKNIPIEFNGKKYMVSKTIKFYTFNTPALEEIINVLNVKLKE</sequence>
<organism evidence="1 2">
    <name type="scientific">Streptococcus bovimastitidis</name>
    <dbReference type="NCBI Taxonomy" id="1856638"/>
    <lineage>
        <taxon>Bacteria</taxon>
        <taxon>Bacillati</taxon>
        <taxon>Bacillota</taxon>
        <taxon>Bacilli</taxon>
        <taxon>Lactobacillales</taxon>
        <taxon>Streptococcaceae</taxon>
        <taxon>Streptococcus</taxon>
    </lineage>
</organism>